<dbReference type="RefSeq" id="WP_369154897.1">
    <property type="nucleotide sequence ID" value="NZ_CP163429.1"/>
</dbReference>
<proteinExistence type="predicted"/>
<organism evidence="1">
    <name type="scientific">Streptomyces sp. R02</name>
    <dbReference type="NCBI Taxonomy" id="3238623"/>
    <lineage>
        <taxon>Bacteria</taxon>
        <taxon>Bacillati</taxon>
        <taxon>Actinomycetota</taxon>
        <taxon>Actinomycetes</taxon>
        <taxon>Kitasatosporales</taxon>
        <taxon>Streptomycetaceae</taxon>
        <taxon>Streptomyces</taxon>
    </lineage>
</organism>
<dbReference type="AlphaFoldDB" id="A0AB39LHG8"/>
<gene>
    <name evidence="1" type="ORF">AB5J57_05215</name>
</gene>
<reference evidence="1" key="1">
    <citation type="submission" date="2024-07" db="EMBL/GenBank/DDBJ databases">
        <authorList>
            <person name="Yu S.T."/>
        </authorList>
    </citation>
    <scope>NUCLEOTIDE SEQUENCE</scope>
    <source>
        <strain evidence="1">R02</strain>
    </source>
</reference>
<name>A0AB39LHG8_9ACTN</name>
<accession>A0AB39LHG8</accession>
<dbReference type="EMBL" id="CP163429">
    <property type="protein sequence ID" value="XDP92956.1"/>
    <property type="molecule type" value="Genomic_DNA"/>
</dbReference>
<evidence type="ECO:0000313" key="1">
    <source>
        <dbReference type="EMBL" id="XDP92956.1"/>
    </source>
</evidence>
<sequence length="310" mass="34510">MTSQTVTGVTPPADDARRARYVARVLDVHDHMSLAGLAEQADPLYLARRPDGLTVLAVPQSQLPERYRLAIYGFRLAQYLRSRFASDRVAFARGLFAEPAGAGHGEEIHVIGMEERTGAILRYVSVIATTDTAPLPVTHPDRAPFPCEVAHCINLFDHVPTAEPVTVREVWEIKRLMQRPSQRDASPALRLRLSLELMLGFYTVLAGLSPRPRFLVGDGEEGLAVRRLTRSLGEITVIEGTRPSLPEDDLLFPAYVERAVVKPFVARVPRGAEMERLLTWLRRALDATNPLAGFQQLVGRVNGEIRRVRI</sequence>
<protein>
    <submittedName>
        <fullName evidence="1">Uncharacterized protein</fullName>
    </submittedName>
</protein>